<sequence>FHYQPRSSRQYVVTSRNPLSPGSVAVLCPLHMAAGGVSGCGCKGVRSCLLCEPAVRELPKESVQTKSFIYIPKKGIALGVENTNSAGWWFPFPGVCLIEDFVTENEERDMVHTMDMDEWRLSQSGRRKQDFGPKVNFKKQKIKVGSFTGLPNFSKVLWERMKTHTVLEEFLPVEQCNLDYNSDRGSAIDPHFDDSWLWGERLVSLNLLSDTVLTMTNSSTDILQLLSSGNLSGEPNEILDLNGKYSSHLNNEQCALQDFASHNGTQTTLVPCSEVEVAICLPRRSLVVLYGKARYSWKHAIHRQHITQRRICSTFRELSVEFMPGGIQEKLGQILLEIALGFQGNSV</sequence>
<evidence type="ECO:0000313" key="2">
    <source>
        <dbReference type="EMBL" id="CAI9586400.1"/>
    </source>
</evidence>
<evidence type="ECO:0000313" key="3">
    <source>
        <dbReference type="Proteomes" id="UP001162483"/>
    </source>
</evidence>
<reference evidence="2" key="1">
    <citation type="submission" date="2023-05" db="EMBL/GenBank/DDBJ databases">
        <authorList>
            <person name="Stuckert A."/>
        </authorList>
    </citation>
    <scope>NUCLEOTIDE SEQUENCE</scope>
</reference>
<organism evidence="2 3">
    <name type="scientific">Staurois parvus</name>
    <dbReference type="NCBI Taxonomy" id="386267"/>
    <lineage>
        <taxon>Eukaryota</taxon>
        <taxon>Metazoa</taxon>
        <taxon>Chordata</taxon>
        <taxon>Craniata</taxon>
        <taxon>Vertebrata</taxon>
        <taxon>Euteleostomi</taxon>
        <taxon>Amphibia</taxon>
        <taxon>Batrachia</taxon>
        <taxon>Anura</taxon>
        <taxon>Neobatrachia</taxon>
        <taxon>Ranoidea</taxon>
        <taxon>Ranidae</taxon>
        <taxon>Staurois</taxon>
    </lineage>
</organism>
<name>A0ABN9ENH2_9NEOB</name>
<proteinExistence type="predicted"/>
<feature type="non-terminal residue" evidence="2">
    <location>
        <position position="1"/>
    </location>
</feature>
<evidence type="ECO:0000256" key="1">
    <source>
        <dbReference type="ARBA" id="ARBA00001954"/>
    </source>
</evidence>
<dbReference type="Proteomes" id="UP001162483">
    <property type="component" value="Unassembled WGS sequence"/>
</dbReference>
<dbReference type="InterPro" id="IPR032857">
    <property type="entry name" value="ALKBH4"/>
</dbReference>
<comment type="cofactor">
    <cofactor evidence="1">
        <name>Fe(2+)</name>
        <dbReference type="ChEBI" id="CHEBI:29033"/>
    </cofactor>
</comment>
<comment type="caution">
    <text evidence="2">The sequence shown here is derived from an EMBL/GenBank/DDBJ whole genome shotgun (WGS) entry which is preliminary data.</text>
</comment>
<dbReference type="SUPFAM" id="SSF51197">
    <property type="entry name" value="Clavaminate synthase-like"/>
    <property type="match status" value="1"/>
</dbReference>
<dbReference type="PANTHER" id="PTHR12463:SF0">
    <property type="entry name" value="ALPHA-KETOGLUTARATE-DEPENDENT DIOXYGENASE ALKB HOMOLOG 4"/>
    <property type="match status" value="1"/>
</dbReference>
<keyword evidence="3" id="KW-1185">Reference proteome</keyword>
<dbReference type="EMBL" id="CATNWA010015744">
    <property type="protein sequence ID" value="CAI9586400.1"/>
    <property type="molecule type" value="Genomic_DNA"/>
</dbReference>
<evidence type="ECO:0008006" key="4">
    <source>
        <dbReference type="Google" id="ProtNLM"/>
    </source>
</evidence>
<accession>A0ABN9ENH2</accession>
<dbReference type="PANTHER" id="PTHR12463">
    <property type="entry name" value="OXYGENASE-RELATED"/>
    <property type="match status" value="1"/>
</dbReference>
<gene>
    <name evidence="2" type="ORF">SPARVUS_LOCUS10355952</name>
</gene>
<dbReference type="Gene3D" id="2.60.120.590">
    <property type="entry name" value="Alpha-ketoglutarate-dependent dioxygenase AlkB-like"/>
    <property type="match status" value="1"/>
</dbReference>
<protein>
    <recommendedName>
        <fullName evidence="4">AlkB homolog 4, lysine demethylase</fullName>
    </recommendedName>
</protein>
<dbReference type="InterPro" id="IPR037151">
    <property type="entry name" value="AlkB-like_sf"/>
</dbReference>